<comment type="caution">
    <text evidence="1">The sequence shown here is derived from an EMBL/GenBank/DDBJ whole genome shotgun (WGS) entry which is preliminary data.</text>
</comment>
<accession>A0ABM9ZXY8</accession>
<organism evidence="1 2">
    <name type="scientific">Pyramidobacter piscolens W5455</name>
    <dbReference type="NCBI Taxonomy" id="352165"/>
    <lineage>
        <taxon>Bacteria</taxon>
        <taxon>Thermotogati</taxon>
        <taxon>Synergistota</taxon>
        <taxon>Synergistia</taxon>
        <taxon>Synergistales</taxon>
        <taxon>Dethiosulfovibrionaceae</taxon>
        <taxon>Pyramidobacter</taxon>
    </lineage>
</organism>
<proteinExistence type="predicted"/>
<keyword evidence="2" id="KW-1185">Reference proteome</keyword>
<evidence type="ECO:0000313" key="1">
    <source>
        <dbReference type="EMBL" id="EFB91787.1"/>
    </source>
</evidence>
<name>A0ABM9ZXY8_9BACT</name>
<reference evidence="1 2" key="1">
    <citation type="submission" date="2009-12" db="EMBL/GenBank/DDBJ databases">
        <authorList>
            <person name="Shrivastava S."/>
            <person name="Madupu R."/>
            <person name="Durkin A.S."/>
            <person name="Torralba M."/>
            <person name="Methe B."/>
            <person name="Sutton G.G."/>
            <person name="Strausberg R.L."/>
            <person name="Nelson K.E."/>
        </authorList>
    </citation>
    <scope>NUCLEOTIDE SEQUENCE [LARGE SCALE GENOMIC DNA]</scope>
    <source>
        <strain evidence="1 2">W5455</strain>
    </source>
</reference>
<gene>
    <name evidence="1" type="ORF">HMPREF7215_0519</name>
</gene>
<evidence type="ECO:0000313" key="2">
    <source>
        <dbReference type="Proteomes" id="UP000006462"/>
    </source>
</evidence>
<dbReference type="Proteomes" id="UP000006462">
    <property type="component" value="Unassembled WGS sequence"/>
</dbReference>
<dbReference type="EMBL" id="ADFP01000016">
    <property type="protein sequence ID" value="EFB91787.1"/>
    <property type="molecule type" value="Genomic_DNA"/>
</dbReference>
<protein>
    <submittedName>
        <fullName evidence="1">Uncharacterized protein</fullName>
    </submittedName>
</protein>
<sequence>MLYGEKPYGTVPLLFILFQKIQRESAAREIQRFSQERASDG</sequence>